<keyword evidence="1" id="KW-0472">Membrane</keyword>
<organism evidence="2 3">
    <name type="scientific">Cyclobacterium xiamenense</name>
    <dbReference type="NCBI Taxonomy" id="1297121"/>
    <lineage>
        <taxon>Bacteria</taxon>
        <taxon>Pseudomonadati</taxon>
        <taxon>Bacteroidota</taxon>
        <taxon>Cytophagia</taxon>
        <taxon>Cytophagales</taxon>
        <taxon>Cyclobacteriaceae</taxon>
        <taxon>Cyclobacterium</taxon>
    </lineage>
</organism>
<sequence>MPLFRLPINRWLAYLLYLAGFLLLVVLATLTTVDWTPYREKSYYKKTMAALDSLSVQGADQGFLLGGWASANMTPEEPVPLVAYRPRGNYEFVQDSSFVKAMVVGNGDFTLAFLNYELLLVHPKLATALQKEIEAQEIPVDRVYFTATHTHSGMGGTIPGPIGSLALGGWNQPLVDRIAAGTVQALRGAITRMDTVRLSYKKSNAGNFVSNRLVAGDPVDPFIRQFSLENTAGKRASLVTFSAHATCLSSRFMGLSGDYPFYFSKGLEAKQELVLFAAGAVGSHRPTIPGNDIENVRKYAAELGTIVTETPEGSSGEQTETTLIAAKLPLYLREPHYRISNDWRIRPWLFDWAIGDYPAHFDLVKIGNTLFISSSGEVSGVFYESWEKKAAALGMNLMITTFNGGYIGYITPDEYYKESYYEVRDMNFYGPYNGAYFNEVIGKLIDLGAGL</sequence>
<evidence type="ECO:0000256" key="1">
    <source>
        <dbReference type="SAM" id="Phobius"/>
    </source>
</evidence>
<evidence type="ECO:0000313" key="3">
    <source>
        <dbReference type="Proteomes" id="UP000199403"/>
    </source>
</evidence>
<reference evidence="3" key="1">
    <citation type="submission" date="2016-10" db="EMBL/GenBank/DDBJ databases">
        <authorList>
            <person name="Varghese N."/>
            <person name="Submissions S."/>
        </authorList>
    </citation>
    <scope>NUCLEOTIDE SEQUENCE [LARGE SCALE GENOMIC DNA]</scope>
    <source>
        <strain evidence="3">IBRC-M 10761</strain>
    </source>
</reference>
<dbReference type="OrthoDB" id="926204at2"/>
<dbReference type="Proteomes" id="UP000199403">
    <property type="component" value="Unassembled WGS sequence"/>
</dbReference>
<keyword evidence="1" id="KW-0812">Transmembrane</keyword>
<protein>
    <recommendedName>
        <fullName evidence="4">Neutral/alkaline non-lysosomal ceramidase, N-terminal</fullName>
    </recommendedName>
</protein>
<keyword evidence="1" id="KW-1133">Transmembrane helix</keyword>
<accession>A0A1H6XQE4</accession>
<evidence type="ECO:0000313" key="2">
    <source>
        <dbReference type="EMBL" id="SEJ30406.1"/>
    </source>
</evidence>
<name>A0A1H6XQE4_9BACT</name>
<keyword evidence="3" id="KW-1185">Reference proteome</keyword>
<proteinExistence type="predicted"/>
<dbReference type="EMBL" id="FNZH01000003">
    <property type="protein sequence ID" value="SEJ30406.1"/>
    <property type="molecule type" value="Genomic_DNA"/>
</dbReference>
<feature type="transmembrane region" description="Helical" evidence="1">
    <location>
        <begin position="12"/>
        <end position="33"/>
    </location>
</feature>
<gene>
    <name evidence="2" type="ORF">SAMN05192553_103141</name>
</gene>
<dbReference type="AlphaFoldDB" id="A0A1H6XQE4"/>
<evidence type="ECO:0008006" key="4">
    <source>
        <dbReference type="Google" id="ProtNLM"/>
    </source>
</evidence>
<dbReference type="STRING" id="1416801.SAMN05192553_103141"/>